<dbReference type="NCBIfam" id="NF009008">
    <property type="entry name" value="PRK12354.1"/>
    <property type="match status" value="1"/>
</dbReference>
<feature type="domain" description="Aspartate/glutamate/uridylate kinase" evidence="6">
    <location>
        <begin position="1"/>
        <end position="280"/>
    </location>
</feature>
<evidence type="ECO:0000256" key="3">
    <source>
        <dbReference type="ARBA" id="ARBA00022777"/>
    </source>
</evidence>
<reference evidence="7" key="1">
    <citation type="submission" date="2019-03" db="EMBL/GenBank/DDBJ databases">
        <title>Lake Tanganyika Metagenome-Assembled Genomes (MAGs).</title>
        <authorList>
            <person name="Tran P."/>
        </authorList>
    </citation>
    <scope>NUCLEOTIDE SEQUENCE</scope>
    <source>
        <strain evidence="7">K_DeepCast_65m_m2_066</strain>
    </source>
</reference>
<accession>A0A937W5I0</accession>
<dbReference type="NCBIfam" id="TIGR00746">
    <property type="entry name" value="arcC"/>
    <property type="match status" value="1"/>
</dbReference>
<dbReference type="FunFam" id="3.40.1160.10:FF:000007">
    <property type="entry name" value="Carbamate kinase"/>
    <property type="match status" value="1"/>
</dbReference>
<dbReference type="AlphaFoldDB" id="A0A937W5I0"/>
<evidence type="ECO:0000256" key="2">
    <source>
        <dbReference type="ARBA" id="ARBA00022679"/>
    </source>
</evidence>
<organism evidence="7 8">
    <name type="scientific">Tectimicrobiota bacterium</name>
    <dbReference type="NCBI Taxonomy" id="2528274"/>
    <lineage>
        <taxon>Bacteria</taxon>
        <taxon>Pseudomonadati</taxon>
        <taxon>Nitrospinota/Tectimicrobiota group</taxon>
        <taxon>Candidatus Tectimicrobiota</taxon>
    </lineage>
</organism>
<proteinExistence type="inferred from homology"/>
<gene>
    <name evidence="7" type="primary">arcC</name>
    <name evidence="7" type="ORF">FJZ47_17275</name>
</gene>
<comment type="caution">
    <text evidence="7">The sequence shown here is derived from an EMBL/GenBank/DDBJ whole genome shotgun (WGS) entry which is preliminary data.</text>
</comment>
<dbReference type="CDD" id="cd04235">
    <property type="entry name" value="AAK_CK"/>
    <property type="match status" value="1"/>
</dbReference>
<dbReference type="GO" id="GO:0008804">
    <property type="term" value="F:carbamate kinase activity"/>
    <property type="evidence" value="ECO:0007669"/>
    <property type="project" value="UniProtKB-UniRule"/>
</dbReference>
<evidence type="ECO:0000313" key="7">
    <source>
        <dbReference type="EMBL" id="MBM3225532.1"/>
    </source>
</evidence>
<dbReference type="Pfam" id="PF00696">
    <property type="entry name" value="AA_kinase"/>
    <property type="match status" value="1"/>
</dbReference>
<evidence type="ECO:0000259" key="6">
    <source>
        <dbReference type="Pfam" id="PF00696"/>
    </source>
</evidence>
<comment type="similarity">
    <text evidence="1 5">Belongs to the carbamate kinase family.</text>
</comment>
<dbReference type="Proteomes" id="UP000712673">
    <property type="component" value="Unassembled WGS sequence"/>
</dbReference>
<dbReference type="EMBL" id="VGLS01000605">
    <property type="protein sequence ID" value="MBM3225532.1"/>
    <property type="molecule type" value="Genomic_DNA"/>
</dbReference>
<dbReference type="PRINTS" id="PR01469">
    <property type="entry name" value="CARBMTKINASE"/>
</dbReference>
<dbReference type="GO" id="GO:0019546">
    <property type="term" value="P:L-arginine deiminase pathway"/>
    <property type="evidence" value="ECO:0007669"/>
    <property type="project" value="TreeGrafter"/>
</dbReference>
<dbReference type="SUPFAM" id="SSF53633">
    <property type="entry name" value="Carbamate kinase-like"/>
    <property type="match status" value="1"/>
</dbReference>
<evidence type="ECO:0000256" key="4">
    <source>
        <dbReference type="NCBIfam" id="TIGR00746"/>
    </source>
</evidence>
<evidence type="ECO:0000256" key="5">
    <source>
        <dbReference type="PIRNR" id="PIRNR000723"/>
    </source>
</evidence>
<dbReference type="PANTHER" id="PTHR30409:SF1">
    <property type="entry name" value="CARBAMATE KINASE-RELATED"/>
    <property type="match status" value="1"/>
</dbReference>
<keyword evidence="2 5" id="KW-0808">Transferase</keyword>
<sequence>MLVVIALGGNALLRRSELASAETQRRNVQRAIQAVAEVARLHTVVVTHGNGPQVGLLALQAAAYTLVPPYPLDVLGAESEGMVGYWLEQELVNQLPGQPVATLLTQTLVEPDDPAFAKPTKFVGPTYTQEEAAQVARTRGWQIAQDGAGFRRVVPSPEPRDIVELSTIRLLVQHGVLVVCTGGGGIPVTRNTQGAFYGVEAVVDKDYASCLLATQLQADSLLLLTDVDGIYTAWGTPAARRLRCASPGQLQGYPFASGSMGPKVEAACRFVRTRGRPAAIGALEDAAAILRGAAGTLIMPGNQALGWYPCEH</sequence>
<dbReference type="InterPro" id="IPR036393">
    <property type="entry name" value="AceGlu_kinase-like_sf"/>
</dbReference>
<dbReference type="PIRSF" id="PIRSF000723">
    <property type="entry name" value="Carbamate_kin"/>
    <property type="match status" value="1"/>
</dbReference>
<evidence type="ECO:0000313" key="8">
    <source>
        <dbReference type="Proteomes" id="UP000712673"/>
    </source>
</evidence>
<dbReference type="InterPro" id="IPR001048">
    <property type="entry name" value="Asp/Glu/Uridylate_kinase"/>
</dbReference>
<protein>
    <recommendedName>
        <fullName evidence="4 5">Carbamate kinase</fullName>
    </recommendedName>
</protein>
<name>A0A937W5I0_UNCTE</name>
<keyword evidence="3 5" id="KW-0418">Kinase</keyword>
<dbReference type="Gene3D" id="3.40.1160.10">
    <property type="entry name" value="Acetylglutamate kinase-like"/>
    <property type="match status" value="1"/>
</dbReference>
<dbReference type="GO" id="GO:0005829">
    <property type="term" value="C:cytosol"/>
    <property type="evidence" value="ECO:0007669"/>
    <property type="project" value="TreeGrafter"/>
</dbReference>
<dbReference type="PANTHER" id="PTHR30409">
    <property type="entry name" value="CARBAMATE KINASE"/>
    <property type="match status" value="1"/>
</dbReference>
<evidence type="ECO:0000256" key="1">
    <source>
        <dbReference type="ARBA" id="ARBA00011066"/>
    </source>
</evidence>
<dbReference type="InterPro" id="IPR003964">
    <property type="entry name" value="Carb_kinase"/>
</dbReference>